<comment type="similarity">
    <text evidence="1 5">Belongs to the cytochrome P450 family.</text>
</comment>
<dbReference type="Gramene" id="AUR62001221-RA">
    <property type="protein sequence ID" value="AUR62001221-RA:cds"/>
    <property type="gene ID" value="AUR62001221"/>
</dbReference>
<dbReference type="Pfam" id="PF00067">
    <property type="entry name" value="p450"/>
    <property type="match status" value="1"/>
</dbReference>
<evidence type="ECO:0008006" key="8">
    <source>
        <dbReference type="Google" id="ProtNLM"/>
    </source>
</evidence>
<feature type="binding site" description="axial binding residue" evidence="4">
    <location>
        <position position="375"/>
    </location>
    <ligand>
        <name>heme</name>
        <dbReference type="ChEBI" id="CHEBI:30413"/>
    </ligand>
    <ligandPart>
        <name>Fe</name>
        <dbReference type="ChEBI" id="CHEBI:18248"/>
    </ligandPart>
</feature>
<dbReference type="OMA" id="GRENTFI"/>
<accession>A0A803KQB5</accession>
<dbReference type="PANTHER" id="PTHR47955:SF15">
    <property type="entry name" value="CYTOCHROME P450 71A2-LIKE"/>
    <property type="match status" value="1"/>
</dbReference>
<dbReference type="Proteomes" id="UP000596660">
    <property type="component" value="Unplaced"/>
</dbReference>
<dbReference type="PROSITE" id="PS00086">
    <property type="entry name" value="CYTOCHROME_P450"/>
    <property type="match status" value="1"/>
</dbReference>
<organism evidence="6 7">
    <name type="scientific">Chenopodium quinoa</name>
    <name type="common">Quinoa</name>
    <dbReference type="NCBI Taxonomy" id="63459"/>
    <lineage>
        <taxon>Eukaryota</taxon>
        <taxon>Viridiplantae</taxon>
        <taxon>Streptophyta</taxon>
        <taxon>Embryophyta</taxon>
        <taxon>Tracheophyta</taxon>
        <taxon>Spermatophyta</taxon>
        <taxon>Magnoliopsida</taxon>
        <taxon>eudicotyledons</taxon>
        <taxon>Gunneridae</taxon>
        <taxon>Pentapetalae</taxon>
        <taxon>Caryophyllales</taxon>
        <taxon>Chenopodiaceae</taxon>
        <taxon>Chenopodioideae</taxon>
        <taxon>Atripliceae</taxon>
        <taxon>Chenopodium</taxon>
    </lineage>
</organism>
<evidence type="ECO:0000256" key="5">
    <source>
        <dbReference type="RuleBase" id="RU000461"/>
    </source>
</evidence>
<keyword evidence="7" id="KW-1185">Reference proteome</keyword>
<reference evidence="6" key="1">
    <citation type="journal article" date="2017" name="Nature">
        <title>The genome of Chenopodium quinoa.</title>
        <authorList>
            <person name="Jarvis D.E."/>
            <person name="Ho Y.S."/>
            <person name="Lightfoot D.J."/>
            <person name="Schmoeckel S.M."/>
            <person name="Li B."/>
            <person name="Borm T.J.A."/>
            <person name="Ohyanagi H."/>
            <person name="Mineta K."/>
            <person name="Michell C.T."/>
            <person name="Saber N."/>
            <person name="Kharbatia N.M."/>
            <person name="Rupper R.R."/>
            <person name="Sharp A.R."/>
            <person name="Dally N."/>
            <person name="Boughton B.A."/>
            <person name="Woo Y.H."/>
            <person name="Gao G."/>
            <person name="Schijlen E.G.W.M."/>
            <person name="Guo X."/>
            <person name="Momin A.A."/>
            <person name="Negrao S."/>
            <person name="Al-Babili S."/>
            <person name="Gehring C."/>
            <person name="Roessner U."/>
            <person name="Jung C."/>
            <person name="Murphy K."/>
            <person name="Arold S.T."/>
            <person name="Gojobori T."/>
            <person name="van der Linden C.G."/>
            <person name="van Loo E.N."/>
            <person name="Jellen E.N."/>
            <person name="Maughan P.J."/>
            <person name="Tester M."/>
        </authorList>
    </citation>
    <scope>NUCLEOTIDE SEQUENCE [LARGE SCALE GENOMIC DNA]</scope>
    <source>
        <strain evidence="6">cv. PI 614886</strain>
    </source>
</reference>
<keyword evidence="4 5" id="KW-0349">Heme</keyword>
<dbReference type="FunFam" id="1.10.630.10:FF:000011">
    <property type="entry name" value="Cytochrome P450 83B1"/>
    <property type="match status" value="1"/>
</dbReference>
<evidence type="ECO:0000256" key="1">
    <source>
        <dbReference type="ARBA" id="ARBA00010617"/>
    </source>
</evidence>
<dbReference type="GO" id="GO:0016705">
    <property type="term" value="F:oxidoreductase activity, acting on paired donors, with incorporation or reduction of molecular oxygen"/>
    <property type="evidence" value="ECO:0007669"/>
    <property type="project" value="InterPro"/>
</dbReference>
<evidence type="ECO:0000313" key="6">
    <source>
        <dbReference type="EnsemblPlants" id="AUR62001221-RA:cds"/>
    </source>
</evidence>
<dbReference type="GO" id="GO:0005506">
    <property type="term" value="F:iron ion binding"/>
    <property type="evidence" value="ECO:0007669"/>
    <property type="project" value="InterPro"/>
</dbReference>
<protein>
    <recommendedName>
        <fullName evidence="8">Cytochrome P450</fullName>
    </recommendedName>
</protein>
<evidence type="ECO:0000256" key="2">
    <source>
        <dbReference type="ARBA" id="ARBA00022723"/>
    </source>
</evidence>
<dbReference type="CDD" id="cd11072">
    <property type="entry name" value="CYP71-like"/>
    <property type="match status" value="1"/>
</dbReference>
<evidence type="ECO:0000256" key="3">
    <source>
        <dbReference type="ARBA" id="ARBA00023004"/>
    </source>
</evidence>
<dbReference type="InterPro" id="IPR002401">
    <property type="entry name" value="Cyt_P450_E_grp-I"/>
</dbReference>
<dbReference type="InterPro" id="IPR017972">
    <property type="entry name" value="Cyt_P450_CS"/>
</dbReference>
<keyword evidence="5" id="KW-0503">Monooxygenase</keyword>
<dbReference type="PRINTS" id="PR00463">
    <property type="entry name" value="EP450I"/>
</dbReference>
<dbReference type="PRINTS" id="PR00385">
    <property type="entry name" value="P450"/>
</dbReference>
<dbReference type="SUPFAM" id="SSF48264">
    <property type="entry name" value="Cytochrome P450"/>
    <property type="match status" value="1"/>
</dbReference>
<proteinExistence type="inferred from homology"/>
<dbReference type="InterPro" id="IPR036396">
    <property type="entry name" value="Cyt_P450_sf"/>
</dbReference>
<dbReference type="GO" id="GO:0020037">
    <property type="term" value="F:heme binding"/>
    <property type="evidence" value="ECO:0007669"/>
    <property type="project" value="InterPro"/>
</dbReference>
<dbReference type="EnsemblPlants" id="AUR62001221-RA">
    <property type="protein sequence ID" value="AUR62001221-RA:cds"/>
    <property type="gene ID" value="AUR62001221"/>
</dbReference>
<dbReference type="GO" id="GO:0004497">
    <property type="term" value="F:monooxygenase activity"/>
    <property type="evidence" value="ECO:0007669"/>
    <property type="project" value="UniProtKB-KW"/>
</dbReference>
<dbReference type="Gene3D" id="1.10.630.10">
    <property type="entry name" value="Cytochrome P450"/>
    <property type="match status" value="1"/>
</dbReference>
<keyword evidence="2 4" id="KW-0479">Metal-binding</keyword>
<name>A0A803KQB5_CHEQI</name>
<dbReference type="InterPro" id="IPR001128">
    <property type="entry name" value="Cyt_P450"/>
</dbReference>
<evidence type="ECO:0000313" key="7">
    <source>
        <dbReference type="Proteomes" id="UP000596660"/>
    </source>
</evidence>
<sequence length="435" mass="49953">MLLYFGRNPVLVVSSAEAASKVMKSHDTIFANRPILSMFKRLLYNCRDVATAPYGDYWRRMRSICVNQLLSYNRVQAFHNVRQEEIAQIVEEIRSSPSKAVNLSKMLSNFSTDVICRAAFGMKFDGQRDGIDFKELHEKHEELVGSINIGDFIPWLGWINHVNGVEKDVRTVSRNMDSFLESLVQEHKLKGINEGEKSENKQDFVDVLLELQQDHSAEMSLDKDSIKGIILDMFVAGSTTTYATLEWVMSELLRNPTIMESLQKEVREITRDKANITENDLEKMEYLKAVIKETFRLHPPVPLLLPRISSQETQLHGYDIPAKTQVIINAWTIHRDPSFWKEPERFNPERFLNSSIDFKGQHFNLIPFGSGRRGCPGIHFGTANLELVLANFMQKFDWALPEGAQGMNLDMEEHPGLTIHRETPLRAIATPRFTW</sequence>
<dbReference type="PANTHER" id="PTHR47955">
    <property type="entry name" value="CYTOCHROME P450 FAMILY 71 PROTEIN"/>
    <property type="match status" value="1"/>
</dbReference>
<keyword evidence="3 4" id="KW-0408">Iron</keyword>
<dbReference type="AlphaFoldDB" id="A0A803KQB5"/>
<reference evidence="6" key="2">
    <citation type="submission" date="2021-03" db="UniProtKB">
        <authorList>
            <consortium name="EnsemblPlants"/>
        </authorList>
    </citation>
    <scope>IDENTIFICATION</scope>
</reference>
<evidence type="ECO:0000256" key="4">
    <source>
        <dbReference type="PIRSR" id="PIRSR602401-1"/>
    </source>
</evidence>
<keyword evidence="5" id="KW-0560">Oxidoreductase</keyword>
<comment type="cofactor">
    <cofactor evidence="4">
        <name>heme</name>
        <dbReference type="ChEBI" id="CHEBI:30413"/>
    </cofactor>
</comment>